<evidence type="ECO:0000259" key="1">
    <source>
        <dbReference type="Pfam" id="PF00768"/>
    </source>
</evidence>
<sequence>MKLPFFKYRYIILYGLLSVLPLHAELSFPEVRGTTAAVVHAESGKIFYNKEIDTVIYPASMTKIATALFILKRYPEVLDNLVRVKQDATASITPQAKKQSGYRSPPHWLETDGSTIQLQVREELLGWDLFNALLICSANDAANVLAMACCNSVNNFMNQLNLFLKEEIGCINTHFNNPHGLHHPNHYTTARDLVSIMRSALKEPKFREVISTTSYKIAPTNLHNERILSPTNKLIIPGCNYYYPPALGGKTGTTKTAGKNLIMAAEKNNRLVVAIATGYSGPVGDLYQDIIGLCETVFNEPLLRKELVAPSENLQLEITNLGKLSCPLPEGVYYNFYDSEDQEPFSVSFIAHVHTFPIEKGSLLGDWVFYDREGNKLSSQPFYAPCRLERIAKPWQIYVKNIMKSHRTYVCVAMLIIYFRYRKHRKRRFLKYYSKI</sequence>
<dbReference type="InterPro" id="IPR012338">
    <property type="entry name" value="Beta-lactam/transpept-like"/>
</dbReference>
<dbReference type="GO" id="GO:0006508">
    <property type="term" value="P:proteolysis"/>
    <property type="evidence" value="ECO:0007669"/>
    <property type="project" value="InterPro"/>
</dbReference>
<organism evidence="2 3">
    <name type="scientific">Chlamydia serpentis</name>
    <dbReference type="NCBI Taxonomy" id="1967782"/>
    <lineage>
        <taxon>Bacteria</taxon>
        <taxon>Pseudomonadati</taxon>
        <taxon>Chlamydiota</taxon>
        <taxon>Chlamydiia</taxon>
        <taxon>Chlamydiales</taxon>
        <taxon>Chlamydiaceae</taxon>
        <taxon>Chlamydia/Chlamydophila group</taxon>
        <taxon>Chlamydia</taxon>
    </lineage>
</organism>
<protein>
    <submittedName>
        <fullName evidence="2">D-alanyl-D-alanine carboxypeptidase dacB,D-alanyl-D-alanine carboxypeptidase,D-alanyl-D-alanine carboxypeptidase</fullName>
    </submittedName>
</protein>
<dbReference type="Pfam" id="PF00768">
    <property type="entry name" value="Peptidase_S11"/>
    <property type="match status" value="1"/>
</dbReference>
<dbReference type="SUPFAM" id="SSF56601">
    <property type="entry name" value="beta-lactamase/transpeptidase-like"/>
    <property type="match status" value="1"/>
</dbReference>
<keyword evidence="3" id="KW-1185">Reference proteome</keyword>
<feature type="domain" description="Peptidase S11 D-alanyl-D-alanine carboxypeptidase A N-terminal" evidence="1">
    <location>
        <begin position="27"/>
        <end position="275"/>
    </location>
</feature>
<dbReference type="KEGG" id="csee:C10C_0637"/>
<dbReference type="OrthoDB" id="9791132at2"/>
<name>A0A2R8FBS2_9CHLA</name>
<dbReference type="InterPro" id="IPR001967">
    <property type="entry name" value="Peptidase_S11_N"/>
</dbReference>
<dbReference type="RefSeq" id="WP_108896737.1">
    <property type="nucleotide sequence ID" value="NZ_LT993738.1"/>
</dbReference>
<reference evidence="3" key="1">
    <citation type="submission" date="2017-11" db="EMBL/GenBank/DDBJ databases">
        <authorList>
            <person name="Seth-Smith MB H."/>
        </authorList>
    </citation>
    <scope>NUCLEOTIDE SEQUENCE [LARGE SCALE GENOMIC DNA]</scope>
</reference>
<dbReference type="PANTHER" id="PTHR21581">
    <property type="entry name" value="D-ALANYL-D-ALANINE CARBOXYPEPTIDASE"/>
    <property type="match status" value="1"/>
</dbReference>
<evidence type="ECO:0000313" key="3">
    <source>
        <dbReference type="Proteomes" id="UP000244926"/>
    </source>
</evidence>
<dbReference type="GO" id="GO:0009002">
    <property type="term" value="F:serine-type D-Ala-D-Ala carboxypeptidase activity"/>
    <property type="evidence" value="ECO:0007669"/>
    <property type="project" value="InterPro"/>
</dbReference>
<keyword evidence="2" id="KW-0645">Protease</keyword>
<dbReference type="AlphaFoldDB" id="A0A2R8FBS2"/>
<keyword evidence="2" id="KW-0378">Hydrolase</keyword>
<gene>
    <name evidence="2" type="primary">dacB</name>
    <name evidence="2" type="ORF">C10C_0637</name>
</gene>
<proteinExistence type="predicted"/>
<dbReference type="EMBL" id="LT993738">
    <property type="protein sequence ID" value="SPN73791.1"/>
    <property type="molecule type" value="Genomic_DNA"/>
</dbReference>
<accession>A0A2R8FBS2</accession>
<dbReference type="Gene3D" id="3.40.710.10">
    <property type="entry name" value="DD-peptidase/beta-lactamase superfamily"/>
    <property type="match status" value="1"/>
</dbReference>
<evidence type="ECO:0000313" key="2">
    <source>
        <dbReference type="EMBL" id="SPN73791.1"/>
    </source>
</evidence>
<dbReference type="PANTHER" id="PTHR21581:SF26">
    <property type="entry name" value="D-ALANYL-D-ALANINE ENDOPEPTIDASE"/>
    <property type="match status" value="1"/>
</dbReference>
<keyword evidence="2" id="KW-0121">Carboxypeptidase</keyword>
<dbReference type="Proteomes" id="UP000244926">
    <property type="component" value="Chromosome I"/>
</dbReference>